<comment type="cofactor">
    <cofactor evidence="1">
        <name>Mg(2+)</name>
        <dbReference type="ChEBI" id="CHEBI:18420"/>
    </cofactor>
</comment>
<comment type="catalytic activity">
    <reaction evidence="15">
        <text>a 1,2-diacyl-sn-glycerol + ATP = a 1,2-diacyl-sn-glycero-3-phosphate + ADP + H(+)</text>
        <dbReference type="Rhea" id="RHEA:10272"/>
        <dbReference type="ChEBI" id="CHEBI:15378"/>
        <dbReference type="ChEBI" id="CHEBI:17815"/>
        <dbReference type="ChEBI" id="CHEBI:30616"/>
        <dbReference type="ChEBI" id="CHEBI:58608"/>
        <dbReference type="ChEBI" id="CHEBI:456216"/>
        <dbReference type="EC" id="2.7.1.107"/>
    </reaction>
    <physiologicalReaction direction="left-to-right" evidence="15">
        <dbReference type="Rhea" id="RHEA:10273"/>
    </physiologicalReaction>
</comment>
<evidence type="ECO:0000256" key="7">
    <source>
        <dbReference type="ARBA" id="ARBA00022741"/>
    </source>
</evidence>
<evidence type="ECO:0000256" key="1">
    <source>
        <dbReference type="ARBA" id="ARBA00001946"/>
    </source>
</evidence>
<evidence type="ECO:0000256" key="11">
    <source>
        <dbReference type="ARBA" id="ARBA00023098"/>
    </source>
</evidence>
<keyword evidence="7" id="KW-0547">Nucleotide-binding</keyword>
<evidence type="ECO:0000256" key="4">
    <source>
        <dbReference type="ARBA" id="ARBA00005175"/>
    </source>
</evidence>
<keyword evidence="10" id="KW-0067">ATP-binding</keyword>
<evidence type="ECO:0000313" key="31">
    <source>
        <dbReference type="Ensembl" id="ENSCHIP00010033905.1"/>
    </source>
</evidence>
<evidence type="ECO:0000256" key="27">
    <source>
        <dbReference type="ARBA" id="ARBA00048034"/>
    </source>
</evidence>
<keyword evidence="6" id="KW-0808">Transferase</keyword>
<dbReference type="Pfam" id="PF00781">
    <property type="entry name" value="DAGK_cat"/>
    <property type="match status" value="1"/>
</dbReference>
<keyword evidence="11" id="KW-0443">Lipid metabolism</keyword>
<dbReference type="GO" id="GO:0005524">
    <property type="term" value="F:ATP binding"/>
    <property type="evidence" value="ECO:0007669"/>
    <property type="project" value="UniProtKB-KW"/>
</dbReference>
<evidence type="ECO:0000256" key="3">
    <source>
        <dbReference type="ARBA" id="ARBA00004637"/>
    </source>
</evidence>
<evidence type="ECO:0000256" key="6">
    <source>
        <dbReference type="ARBA" id="ARBA00022679"/>
    </source>
</evidence>
<dbReference type="EC" id="2.7.1.107" evidence="5"/>
<dbReference type="InterPro" id="IPR017438">
    <property type="entry name" value="ATP-NAD_kinase_N"/>
</dbReference>
<comment type="similarity">
    <text evidence="21">Belongs to the AGK family.</text>
</comment>
<evidence type="ECO:0000256" key="28">
    <source>
        <dbReference type="ARBA" id="ARBA00048663"/>
    </source>
</evidence>
<dbReference type="PROSITE" id="PS50146">
    <property type="entry name" value="DAGK"/>
    <property type="match status" value="1"/>
</dbReference>
<dbReference type="GO" id="GO:0046512">
    <property type="term" value="P:sphingosine biosynthetic process"/>
    <property type="evidence" value="ECO:0007669"/>
    <property type="project" value="TreeGrafter"/>
</dbReference>
<comment type="catalytic activity">
    <reaction evidence="16">
        <text>1-(5Z,8Z,11Z,14Z-eicosatetraenoyl)-sn-glycerol + ATP = 1-(5Z,8Z,11Z,14Z-eicosatetraenoyl)-sn-glycero-3-phosphate + ADP + H(+)</text>
        <dbReference type="Rhea" id="RHEA:43328"/>
        <dbReference type="ChEBI" id="CHEBI:15378"/>
        <dbReference type="ChEBI" id="CHEBI:30616"/>
        <dbReference type="ChEBI" id="CHEBI:34071"/>
        <dbReference type="ChEBI" id="CHEBI:74938"/>
        <dbReference type="ChEBI" id="CHEBI:456216"/>
    </reaction>
    <physiologicalReaction direction="left-to-right" evidence="16">
        <dbReference type="Rhea" id="RHEA:43329"/>
    </physiologicalReaction>
</comment>
<dbReference type="SUPFAM" id="SSF111331">
    <property type="entry name" value="NAD kinase/diacylglycerol kinase-like"/>
    <property type="match status" value="1"/>
</dbReference>
<evidence type="ECO:0000256" key="29">
    <source>
        <dbReference type="ARBA" id="ARBA00048876"/>
    </source>
</evidence>
<dbReference type="InterPro" id="IPR016064">
    <property type="entry name" value="NAD/diacylglycerol_kinase_sf"/>
</dbReference>
<evidence type="ECO:0000256" key="25">
    <source>
        <dbReference type="ARBA" id="ARBA00030553"/>
    </source>
</evidence>
<evidence type="ECO:0000259" key="30">
    <source>
        <dbReference type="PROSITE" id="PS50146"/>
    </source>
</evidence>
<dbReference type="Ensembl" id="ENSCHIT00010047737.1">
    <property type="protein sequence ID" value="ENSCHIP00010033905.1"/>
    <property type="gene ID" value="ENSCHIG00010024911.1"/>
</dbReference>
<dbReference type="InterPro" id="IPR050187">
    <property type="entry name" value="Lipid_Phosphate_FormReg"/>
</dbReference>
<evidence type="ECO:0000256" key="16">
    <source>
        <dbReference type="ARBA" id="ARBA00024483"/>
    </source>
</evidence>
<comment type="catalytic activity">
    <reaction evidence="26">
        <text>a 2-acylglycerol + ATP = a 2-acyl-sn-glycerol 3-phosphate + ADP + H(+)</text>
        <dbReference type="Rhea" id="RHEA:39847"/>
        <dbReference type="ChEBI" id="CHEBI:15378"/>
        <dbReference type="ChEBI" id="CHEBI:17389"/>
        <dbReference type="ChEBI" id="CHEBI:30616"/>
        <dbReference type="ChEBI" id="CHEBI:64982"/>
        <dbReference type="ChEBI" id="CHEBI:456216"/>
    </reaction>
    <physiologicalReaction direction="left-to-right" evidence="26">
        <dbReference type="Rhea" id="RHEA:39848"/>
    </physiologicalReaction>
</comment>
<evidence type="ECO:0000256" key="20">
    <source>
        <dbReference type="ARBA" id="ARBA00024636"/>
    </source>
</evidence>
<dbReference type="InterPro" id="IPR001206">
    <property type="entry name" value="Diacylglycerol_kinase_cat_dom"/>
</dbReference>
<evidence type="ECO:0000256" key="19">
    <source>
        <dbReference type="ARBA" id="ARBA00024556"/>
    </source>
</evidence>
<comment type="catalytic activity">
    <reaction evidence="17">
        <text>1-(9Z-octadecenoyl)-sn-glycerol + ATP = 1-(9Z-octadecenoyl)-sn-glycero-3-phosphate + ADP + H(+)</text>
        <dbReference type="Rhea" id="RHEA:41079"/>
        <dbReference type="ChEBI" id="CHEBI:15378"/>
        <dbReference type="ChEBI" id="CHEBI:30616"/>
        <dbReference type="ChEBI" id="CHEBI:74544"/>
        <dbReference type="ChEBI" id="CHEBI:75757"/>
        <dbReference type="ChEBI" id="CHEBI:456216"/>
    </reaction>
    <physiologicalReaction direction="left-to-right" evidence="17">
        <dbReference type="Rhea" id="RHEA:41080"/>
    </physiologicalReaction>
</comment>
<comment type="subcellular location">
    <subcellularLocation>
        <location evidence="3">Mitochondrion inner membrane</location>
        <topology evidence="3">Peripheral membrane protein</topology>
    </subcellularLocation>
    <subcellularLocation>
        <location evidence="2">Mitochondrion intermembrane space</location>
    </subcellularLocation>
</comment>
<dbReference type="GO" id="GO:0005758">
    <property type="term" value="C:mitochondrial intermembrane space"/>
    <property type="evidence" value="ECO:0007669"/>
    <property type="project" value="UniProtKB-SubCell"/>
</dbReference>
<dbReference type="GO" id="GO:0001729">
    <property type="term" value="F:ceramide kinase activity"/>
    <property type="evidence" value="ECO:0007669"/>
    <property type="project" value="UniProtKB-EC"/>
</dbReference>
<protein>
    <recommendedName>
        <fullName evidence="24">Acylglycerol kinase, mitochondrial</fullName>
        <ecNumber evidence="5">2.7.1.107</ecNumber>
        <ecNumber evidence="22">2.7.1.138</ecNumber>
        <ecNumber evidence="23">2.7.1.94</ecNumber>
    </recommendedName>
    <alternativeName>
        <fullName evidence="25">Multiple substrate lipid kinase</fullName>
    </alternativeName>
</protein>
<comment type="catalytic activity">
    <reaction evidence="18">
        <text>a 1-acyl-sn-glycerol + ATP = a 1-acyl-sn-glycero-3-phosphate + ADP + H(+)</text>
        <dbReference type="Rhea" id="RHEA:33747"/>
        <dbReference type="ChEBI" id="CHEBI:15378"/>
        <dbReference type="ChEBI" id="CHEBI:30616"/>
        <dbReference type="ChEBI" id="CHEBI:57970"/>
        <dbReference type="ChEBI" id="CHEBI:64683"/>
        <dbReference type="ChEBI" id="CHEBI:456216"/>
    </reaction>
    <physiologicalReaction direction="left-to-right" evidence="18">
        <dbReference type="Rhea" id="RHEA:33748"/>
    </physiologicalReaction>
</comment>
<evidence type="ECO:0000256" key="21">
    <source>
        <dbReference type="ARBA" id="ARBA00025749"/>
    </source>
</evidence>
<comment type="catalytic activity">
    <reaction evidence="14">
        <text>1,2-di-(9Z-octadecenoyl)-sn-glycerol + ATP = 1,2-di-(9Z-octadecenoyl)-sn-glycero-3-phosphate + ADP + H(+)</text>
        <dbReference type="Rhea" id="RHEA:40327"/>
        <dbReference type="ChEBI" id="CHEBI:15378"/>
        <dbReference type="ChEBI" id="CHEBI:30616"/>
        <dbReference type="ChEBI" id="CHEBI:52333"/>
        <dbReference type="ChEBI" id="CHEBI:74546"/>
        <dbReference type="ChEBI" id="CHEBI:456216"/>
    </reaction>
    <physiologicalReaction direction="left-to-right" evidence="14">
        <dbReference type="Rhea" id="RHEA:40328"/>
    </physiologicalReaction>
</comment>
<dbReference type="UniPathway" id="UPA00230"/>
<evidence type="ECO:0000256" key="14">
    <source>
        <dbReference type="ARBA" id="ARBA00023371"/>
    </source>
</evidence>
<dbReference type="Pfam" id="PF19712">
    <property type="entry name" value="AGK_C"/>
    <property type="match status" value="1"/>
</dbReference>
<keyword evidence="9" id="KW-0999">Mitochondrion inner membrane</keyword>
<evidence type="ECO:0000256" key="24">
    <source>
        <dbReference type="ARBA" id="ARBA00026142"/>
    </source>
</evidence>
<dbReference type="PANTHER" id="PTHR12358:SF31">
    <property type="entry name" value="ACYLGLYCEROL KINASE, MITOCHONDRIAL"/>
    <property type="match status" value="1"/>
</dbReference>
<evidence type="ECO:0000256" key="10">
    <source>
        <dbReference type="ARBA" id="ARBA00022840"/>
    </source>
</evidence>
<reference evidence="31" key="1">
    <citation type="submission" date="2019-03" db="EMBL/GenBank/DDBJ databases">
        <title>Genome sequencing and reference-guided assembly of Black Bengal Goat (Capra hircus).</title>
        <authorList>
            <person name="Siddiki A.Z."/>
            <person name="Baten A."/>
            <person name="Billah M."/>
            <person name="Alam M.A.U."/>
            <person name="Shawrob K.S.M."/>
            <person name="Saha S."/>
            <person name="Chowdhury M."/>
            <person name="Rahman A.H."/>
            <person name="Stear M."/>
            <person name="Miah G."/>
            <person name="Das G.B."/>
            <person name="Hossain M.M."/>
            <person name="Kumkum M."/>
            <person name="Islam M.S."/>
            <person name="Mollah A.M."/>
            <person name="Ahsan A."/>
            <person name="Tusar F."/>
            <person name="Khan M.K.I."/>
        </authorList>
    </citation>
    <scope>NUCLEOTIDE SEQUENCE [LARGE SCALE GENOMIC DNA]</scope>
</reference>
<evidence type="ECO:0000256" key="8">
    <source>
        <dbReference type="ARBA" id="ARBA00022777"/>
    </source>
</evidence>
<sequence length="224" mass="24583">MPVFFKTLRNHWKKTTAGICLLTWGGHWAVPCPILENIVGLFIFPPDKARTLFEKNAAPILHLSGMDVTVVKTDYEGQAKKLLELMENTDVIIVAGGDGTLQEVITGVLRRADEATFSKIPIGFIPLGQTSSLSQTLFAQSGNKVQHIIDATLAIVKGETVPLDVLQIKGEKEQPVFALTGLRWGSFRDAGVSVSRYWYLGPLKTKAAHFFSTLKVNAGYSIEI</sequence>
<dbReference type="GO" id="GO:0005743">
    <property type="term" value="C:mitochondrial inner membrane"/>
    <property type="evidence" value="ECO:0007669"/>
    <property type="project" value="UniProtKB-SubCell"/>
</dbReference>
<dbReference type="EC" id="2.7.1.94" evidence="23"/>
<dbReference type="GO" id="GO:0047620">
    <property type="term" value="F:acylglycerol kinase activity"/>
    <property type="evidence" value="ECO:0007669"/>
    <property type="project" value="UniProtKB-EC"/>
</dbReference>
<dbReference type="EC" id="2.7.1.138" evidence="22"/>
<keyword evidence="13" id="KW-0472">Membrane</keyword>
<comment type="catalytic activity">
    <reaction evidence="19">
        <text>2-(5Z,8Z,11Z,14Z-eicosatetraenoyl)-glycerol + ATP = 2-(5Z,8Z,11Z,14Z-eicosatetraenoyl)-sn-glycero-3-phosphate + ADP + H(+)</text>
        <dbReference type="Rhea" id="RHEA:43316"/>
        <dbReference type="ChEBI" id="CHEBI:15378"/>
        <dbReference type="ChEBI" id="CHEBI:30616"/>
        <dbReference type="ChEBI" id="CHEBI:52392"/>
        <dbReference type="ChEBI" id="CHEBI:78209"/>
        <dbReference type="ChEBI" id="CHEBI:456216"/>
    </reaction>
    <physiologicalReaction direction="left-to-right" evidence="19">
        <dbReference type="Rhea" id="RHEA:43317"/>
    </physiologicalReaction>
</comment>
<dbReference type="GO" id="GO:0004143">
    <property type="term" value="F:ATP-dependent diacylglycerol kinase activity"/>
    <property type="evidence" value="ECO:0007669"/>
    <property type="project" value="UniProtKB-EC"/>
</dbReference>
<organism evidence="31">
    <name type="scientific">Capra hircus</name>
    <name type="common">Goat</name>
    <dbReference type="NCBI Taxonomy" id="9925"/>
    <lineage>
        <taxon>Eukaryota</taxon>
        <taxon>Metazoa</taxon>
        <taxon>Chordata</taxon>
        <taxon>Craniata</taxon>
        <taxon>Vertebrata</taxon>
        <taxon>Euteleostomi</taxon>
        <taxon>Mammalia</taxon>
        <taxon>Eutheria</taxon>
        <taxon>Laurasiatheria</taxon>
        <taxon>Artiodactyla</taxon>
        <taxon>Ruminantia</taxon>
        <taxon>Pecora</taxon>
        <taxon>Bovidae</taxon>
        <taxon>Caprinae</taxon>
        <taxon>Capra</taxon>
    </lineage>
</organism>
<keyword evidence="8" id="KW-0418">Kinase</keyword>
<reference evidence="31" key="2">
    <citation type="submission" date="2025-08" db="UniProtKB">
        <authorList>
            <consortium name="Ensembl"/>
        </authorList>
    </citation>
    <scope>IDENTIFICATION</scope>
</reference>
<evidence type="ECO:0000256" key="26">
    <source>
        <dbReference type="ARBA" id="ARBA00044480"/>
    </source>
</evidence>
<evidence type="ECO:0000256" key="18">
    <source>
        <dbReference type="ARBA" id="ARBA00024512"/>
    </source>
</evidence>
<evidence type="ECO:0000256" key="23">
    <source>
        <dbReference type="ARBA" id="ARBA00026098"/>
    </source>
</evidence>
<dbReference type="PANTHER" id="PTHR12358">
    <property type="entry name" value="SPHINGOSINE KINASE"/>
    <property type="match status" value="1"/>
</dbReference>
<evidence type="ECO:0000256" key="17">
    <source>
        <dbReference type="ARBA" id="ARBA00024505"/>
    </source>
</evidence>
<feature type="domain" description="DAGKc" evidence="30">
    <location>
        <begin position="48"/>
        <end position="172"/>
    </location>
</feature>
<comment type="catalytic activity">
    <reaction evidence="27">
        <text>an N-acylsphing-4-enine + ATP = an N-acylsphing-4-enine 1-phosphate + ADP + H(+)</text>
        <dbReference type="Rhea" id="RHEA:17929"/>
        <dbReference type="ChEBI" id="CHEBI:15378"/>
        <dbReference type="ChEBI" id="CHEBI:30616"/>
        <dbReference type="ChEBI" id="CHEBI:52639"/>
        <dbReference type="ChEBI" id="CHEBI:57674"/>
        <dbReference type="ChEBI" id="CHEBI:456216"/>
        <dbReference type="EC" id="2.7.1.138"/>
    </reaction>
    <physiologicalReaction direction="left-to-right" evidence="27">
        <dbReference type="Rhea" id="RHEA:17930"/>
    </physiologicalReaction>
</comment>
<evidence type="ECO:0000256" key="15">
    <source>
        <dbReference type="ARBA" id="ARBA00023411"/>
    </source>
</evidence>
<evidence type="ECO:0000256" key="5">
    <source>
        <dbReference type="ARBA" id="ARBA00012133"/>
    </source>
</evidence>
<dbReference type="GO" id="GO:0046486">
    <property type="term" value="P:glycerolipid metabolic process"/>
    <property type="evidence" value="ECO:0007669"/>
    <property type="project" value="UniProtKB-UniPathway"/>
</dbReference>
<evidence type="ECO:0000256" key="2">
    <source>
        <dbReference type="ARBA" id="ARBA00004569"/>
    </source>
</evidence>
<keyword evidence="12" id="KW-0496">Mitochondrion</keyword>
<comment type="pathway">
    <text evidence="4">Lipid metabolism; glycerolipid metabolism.</text>
</comment>
<dbReference type="GO" id="GO:0046513">
    <property type="term" value="P:ceramide biosynthetic process"/>
    <property type="evidence" value="ECO:0007669"/>
    <property type="project" value="TreeGrafter"/>
</dbReference>
<dbReference type="Gene3D" id="3.40.50.10330">
    <property type="entry name" value="Probable inorganic polyphosphate/atp-NAD kinase, domain 1"/>
    <property type="match status" value="1"/>
</dbReference>
<comment type="catalytic activity">
    <reaction evidence="29">
        <text>N-(hexanoyl)sphing-4-enine + ATP = N-hexanoylsphing-4-enine 1-phosphate + ADP + H(+)</text>
        <dbReference type="Rhea" id="RHEA:43312"/>
        <dbReference type="ChEBI" id="CHEBI:15378"/>
        <dbReference type="ChEBI" id="CHEBI:30616"/>
        <dbReference type="ChEBI" id="CHEBI:63867"/>
        <dbReference type="ChEBI" id="CHEBI:82959"/>
        <dbReference type="ChEBI" id="CHEBI:456216"/>
    </reaction>
    <physiologicalReaction direction="left-to-right" evidence="29">
        <dbReference type="Rhea" id="RHEA:43313"/>
    </physiologicalReaction>
</comment>
<dbReference type="InterPro" id="IPR045579">
    <property type="entry name" value="AGK_C"/>
</dbReference>
<accession>A0A8C2RUC3</accession>
<evidence type="ECO:0000256" key="12">
    <source>
        <dbReference type="ARBA" id="ARBA00023128"/>
    </source>
</evidence>
<proteinExistence type="inferred from homology"/>
<comment type="catalytic activity">
    <reaction evidence="28">
        <text>a monoacylglycerol + ATP = a monoacyl-sn-glycero-3-phosphate + ADP + H(+)</text>
        <dbReference type="Rhea" id="RHEA:19293"/>
        <dbReference type="ChEBI" id="CHEBI:15378"/>
        <dbReference type="ChEBI" id="CHEBI:17408"/>
        <dbReference type="ChEBI" id="CHEBI:30616"/>
        <dbReference type="ChEBI" id="CHEBI:77589"/>
        <dbReference type="ChEBI" id="CHEBI:456216"/>
        <dbReference type="EC" id="2.7.1.94"/>
    </reaction>
    <physiologicalReaction direction="left-to-right" evidence="28">
        <dbReference type="Rhea" id="RHEA:19294"/>
    </physiologicalReaction>
</comment>
<evidence type="ECO:0000256" key="9">
    <source>
        <dbReference type="ARBA" id="ARBA00022792"/>
    </source>
</evidence>
<name>A0A8C2RUC3_CAPHI</name>
<comment type="catalytic activity">
    <reaction evidence="20">
        <text>1-hexadecanoyl-sn-glycerol + ATP = 1-hexadecanoyl-sn-glycero-3-phosphate + ADP + H(+)</text>
        <dbReference type="Rhea" id="RHEA:43308"/>
        <dbReference type="ChEBI" id="CHEBI:15378"/>
        <dbReference type="ChEBI" id="CHEBI:30616"/>
        <dbReference type="ChEBI" id="CHEBI:57518"/>
        <dbReference type="ChEBI" id="CHEBI:75542"/>
        <dbReference type="ChEBI" id="CHEBI:456216"/>
    </reaction>
    <physiologicalReaction direction="left-to-right" evidence="20">
        <dbReference type="Rhea" id="RHEA:43309"/>
    </physiologicalReaction>
</comment>
<dbReference type="AlphaFoldDB" id="A0A8C2RUC3"/>
<evidence type="ECO:0000256" key="13">
    <source>
        <dbReference type="ARBA" id="ARBA00023136"/>
    </source>
</evidence>
<evidence type="ECO:0000256" key="22">
    <source>
        <dbReference type="ARBA" id="ARBA00026096"/>
    </source>
</evidence>